<evidence type="ECO:0000313" key="2">
    <source>
        <dbReference type="Proteomes" id="UP000325315"/>
    </source>
</evidence>
<evidence type="ECO:0000313" key="1">
    <source>
        <dbReference type="EMBL" id="KAA3474394.1"/>
    </source>
</evidence>
<gene>
    <name evidence="1" type="ORF">EPI10_024689</name>
</gene>
<dbReference type="Proteomes" id="UP000325315">
    <property type="component" value="Unassembled WGS sequence"/>
</dbReference>
<proteinExistence type="predicted"/>
<comment type="caution">
    <text evidence="1">The sequence shown here is derived from an EMBL/GenBank/DDBJ whole genome shotgun (WGS) entry which is preliminary data.</text>
</comment>
<protein>
    <submittedName>
        <fullName evidence="1">Putative Transposon TX1</fullName>
    </submittedName>
</protein>
<name>A0A5B6VZJ1_9ROSI</name>
<dbReference type="EMBL" id="SMMG02000005">
    <property type="protein sequence ID" value="KAA3474394.1"/>
    <property type="molecule type" value="Genomic_DNA"/>
</dbReference>
<reference evidence="2" key="1">
    <citation type="journal article" date="2019" name="Plant Biotechnol. J.">
        <title>Genome sequencing of the Australian wild diploid species Gossypium australe highlights disease resistance and delayed gland morphogenesis.</title>
        <authorList>
            <person name="Cai Y."/>
            <person name="Cai X."/>
            <person name="Wang Q."/>
            <person name="Wang P."/>
            <person name="Zhang Y."/>
            <person name="Cai C."/>
            <person name="Xu Y."/>
            <person name="Wang K."/>
            <person name="Zhou Z."/>
            <person name="Wang C."/>
            <person name="Geng S."/>
            <person name="Li B."/>
            <person name="Dong Q."/>
            <person name="Hou Y."/>
            <person name="Wang H."/>
            <person name="Ai P."/>
            <person name="Liu Z."/>
            <person name="Yi F."/>
            <person name="Sun M."/>
            <person name="An G."/>
            <person name="Cheng J."/>
            <person name="Zhang Y."/>
            <person name="Shi Q."/>
            <person name="Xie Y."/>
            <person name="Shi X."/>
            <person name="Chang Y."/>
            <person name="Huang F."/>
            <person name="Chen Y."/>
            <person name="Hong S."/>
            <person name="Mi L."/>
            <person name="Sun Q."/>
            <person name="Zhang L."/>
            <person name="Zhou B."/>
            <person name="Peng R."/>
            <person name="Zhang X."/>
            <person name="Liu F."/>
        </authorList>
    </citation>
    <scope>NUCLEOTIDE SEQUENCE [LARGE SCALE GENOMIC DNA]</scope>
    <source>
        <strain evidence="2">cv. PA1801</strain>
    </source>
</reference>
<organism evidence="1 2">
    <name type="scientific">Gossypium australe</name>
    <dbReference type="NCBI Taxonomy" id="47621"/>
    <lineage>
        <taxon>Eukaryota</taxon>
        <taxon>Viridiplantae</taxon>
        <taxon>Streptophyta</taxon>
        <taxon>Embryophyta</taxon>
        <taxon>Tracheophyta</taxon>
        <taxon>Spermatophyta</taxon>
        <taxon>Magnoliopsida</taxon>
        <taxon>eudicotyledons</taxon>
        <taxon>Gunneridae</taxon>
        <taxon>Pentapetalae</taxon>
        <taxon>rosids</taxon>
        <taxon>malvids</taxon>
        <taxon>Malvales</taxon>
        <taxon>Malvaceae</taxon>
        <taxon>Malvoideae</taxon>
        <taxon>Gossypium</taxon>
    </lineage>
</organism>
<dbReference type="AlphaFoldDB" id="A0A5B6VZJ1"/>
<sequence length="91" mass="10883">MSKSIGKLTHELKDWTKYVYGYITTRKRDLIKRIANIQRKRDLSVDLSLCQELEDALHHEELLWKQKARCDWLKLGDQNTNPYSYSAKEEK</sequence>
<accession>A0A5B6VZJ1</accession>
<dbReference type="OrthoDB" id="1002598at2759"/>
<keyword evidence="2" id="KW-1185">Reference proteome</keyword>